<dbReference type="HAMAP" id="MF_01139">
    <property type="entry name" value="ISPT"/>
    <property type="match status" value="1"/>
</dbReference>
<feature type="binding site" evidence="2">
    <location>
        <begin position="30"/>
        <end position="33"/>
    </location>
    <ligand>
        <name>substrate</name>
    </ligand>
</feature>
<accession>A0AA40T376</accession>
<dbReference type="GO" id="GO:0045547">
    <property type="term" value="F:ditrans,polycis-polyprenyl diphosphate synthase [(2E,6E)-farnesyl diphosphate specific] activity"/>
    <property type="evidence" value="ECO:0007669"/>
    <property type="project" value="TreeGrafter"/>
</dbReference>
<sequence>MTVETTLLRHLPPDLDPCTLPAHVAVIMDGNGRWAKRRGQPRLFGHRRGADNLVNLLHCCKDWGIHTLTVYAFSTENWQRPKVEVELLMWLIEQMIRQKLPELKAMGMRFDCIGDLTVLPHSLRSEIQRAIEQTADNTSVEFVMAINYGGQQEILQACQAIAARVEDGALTASQVDRALFEEQLYTHRKPNPDLLIRTSGEKRLSNFLLWQLAYTELYFTDAFWPDFDAGEFHQALLAYQSRNRRFGQVKTA</sequence>
<feature type="binding site" evidence="2">
    <location>
        <position position="46"/>
    </location>
    <ligand>
        <name>substrate</name>
    </ligand>
</feature>
<organism evidence="3 4">
    <name type="scientific">Komarekiella delphini-convector SJRDD-AB1</name>
    <dbReference type="NCBI Taxonomy" id="2593771"/>
    <lineage>
        <taxon>Bacteria</taxon>
        <taxon>Bacillati</taxon>
        <taxon>Cyanobacteriota</taxon>
        <taxon>Cyanophyceae</taxon>
        <taxon>Nostocales</taxon>
        <taxon>Nostocaceae</taxon>
        <taxon>Komarekiella</taxon>
        <taxon>Komarekiella delphini-convector</taxon>
    </lineage>
</organism>
<dbReference type="Proteomes" id="UP001165986">
    <property type="component" value="Unassembled WGS sequence"/>
</dbReference>
<dbReference type="EMBL" id="VJXY01000047">
    <property type="protein sequence ID" value="MBD6619777.1"/>
    <property type="molecule type" value="Genomic_DNA"/>
</dbReference>
<feature type="active site" description="Proton acceptor" evidence="2">
    <location>
        <position position="77"/>
    </location>
</feature>
<feature type="binding site" evidence="2">
    <location>
        <position position="78"/>
    </location>
    <ligand>
        <name>substrate</name>
    </ligand>
</feature>
<dbReference type="InterPro" id="IPR001441">
    <property type="entry name" value="UPP_synth-like"/>
</dbReference>
<dbReference type="AlphaFoldDB" id="A0AA40T376"/>
<evidence type="ECO:0000313" key="4">
    <source>
        <dbReference type="Proteomes" id="UP001165986"/>
    </source>
</evidence>
<evidence type="ECO:0000256" key="1">
    <source>
        <dbReference type="ARBA" id="ARBA00022679"/>
    </source>
</evidence>
<feature type="binding site" evidence="2">
    <location>
        <position position="216"/>
    </location>
    <ligand>
        <name>Mg(2+)</name>
        <dbReference type="ChEBI" id="CHEBI:18420"/>
    </ligand>
</feature>
<dbReference type="NCBIfam" id="NF011405">
    <property type="entry name" value="PRK14830.1"/>
    <property type="match status" value="1"/>
</dbReference>
<dbReference type="EC" id="2.5.1.-" evidence="2"/>
<dbReference type="RefSeq" id="WP_191760970.1">
    <property type="nucleotide sequence ID" value="NZ_VJXY01000047.1"/>
</dbReference>
<comment type="subunit">
    <text evidence="2">Homodimer.</text>
</comment>
<dbReference type="GO" id="GO:0000287">
    <property type="term" value="F:magnesium ion binding"/>
    <property type="evidence" value="ECO:0007669"/>
    <property type="project" value="UniProtKB-UniRule"/>
</dbReference>
<dbReference type="PANTHER" id="PTHR10291">
    <property type="entry name" value="DEHYDRODOLICHYL DIPHOSPHATE SYNTHASE FAMILY MEMBER"/>
    <property type="match status" value="1"/>
</dbReference>
<feature type="active site" evidence="2">
    <location>
        <position position="29"/>
    </location>
</feature>
<feature type="binding site" evidence="2">
    <location>
        <position position="197"/>
    </location>
    <ligand>
        <name>substrate</name>
    </ligand>
</feature>
<dbReference type="Gene3D" id="3.40.1180.10">
    <property type="entry name" value="Decaprenyl diphosphate synthase-like"/>
    <property type="match status" value="1"/>
</dbReference>
<dbReference type="SUPFAM" id="SSF64005">
    <property type="entry name" value="Undecaprenyl diphosphate synthase"/>
    <property type="match status" value="1"/>
</dbReference>
<dbReference type="FunFam" id="3.40.1180.10:FF:000001">
    <property type="entry name" value="(2E,6E)-farnesyl-diphosphate-specific ditrans,polycis-undecaprenyl-diphosphate synthase"/>
    <property type="match status" value="1"/>
</dbReference>
<keyword evidence="4" id="KW-1185">Reference proteome</keyword>
<comment type="similarity">
    <text evidence="2">Belongs to the UPP synthase family.</text>
</comment>
<protein>
    <recommendedName>
        <fullName evidence="2">Isoprenyl transferase</fullName>
        <ecNumber evidence="2">2.5.1.-</ecNumber>
    </recommendedName>
</protein>
<keyword evidence="2" id="KW-0479">Metal-binding</keyword>
<dbReference type="InterPro" id="IPR036424">
    <property type="entry name" value="UPP_synth-like_sf"/>
</dbReference>
<feature type="binding site" evidence="2">
    <location>
        <position position="34"/>
    </location>
    <ligand>
        <name>substrate</name>
    </ligand>
</feature>
<feature type="binding site" evidence="2">
    <location>
        <position position="80"/>
    </location>
    <ligand>
        <name>substrate</name>
    </ligand>
</feature>
<name>A0AA40T376_9NOST</name>
<comment type="caution">
    <text evidence="3">The sequence shown here is derived from an EMBL/GenBank/DDBJ whole genome shotgun (WGS) entry which is preliminary data.</text>
</comment>
<evidence type="ECO:0000313" key="3">
    <source>
        <dbReference type="EMBL" id="MBD6619777.1"/>
    </source>
</evidence>
<dbReference type="NCBIfam" id="TIGR00055">
    <property type="entry name" value="uppS"/>
    <property type="match status" value="1"/>
</dbReference>
<keyword evidence="1 2" id="KW-0808">Transferase</keyword>
<reference evidence="3" key="1">
    <citation type="submission" date="2019-07" db="EMBL/GenBank/DDBJ databases">
        <title>Toxilogical consequences of a new and cryptic species of cyanobacteria (Komarekiella delphini-convector) recovered from the epidermis of a bottlenose dolphin and 1500 ft. in the air.</title>
        <authorList>
            <person name="Brown A.O."/>
            <person name="Dvorak P."/>
            <person name="Villanueva C.D."/>
            <person name="Foss A.J."/>
            <person name="Garvey A.D."/>
            <person name="Gibson Q.A."/>
            <person name="Johansen J.R."/>
            <person name="Casamatta D.A."/>
        </authorList>
    </citation>
    <scope>NUCLEOTIDE SEQUENCE</scope>
    <source>
        <strain evidence="3">SJRDD-AB1</strain>
    </source>
</reference>
<feature type="binding site" evidence="2">
    <location>
        <position position="29"/>
    </location>
    <ligand>
        <name>Mg(2+)</name>
        <dbReference type="ChEBI" id="CHEBI:18420"/>
    </ligand>
</feature>
<dbReference type="CDD" id="cd00475">
    <property type="entry name" value="Cis_IPPS"/>
    <property type="match status" value="1"/>
</dbReference>
<dbReference type="PANTHER" id="PTHR10291:SF0">
    <property type="entry name" value="DEHYDRODOLICHYL DIPHOSPHATE SYNTHASE 2"/>
    <property type="match status" value="1"/>
</dbReference>
<dbReference type="PROSITE" id="PS01066">
    <property type="entry name" value="UPP_SYNTHASE"/>
    <property type="match status" value="1"/>
</dbReference>
<evidence type="ECO:0000256" key="2">
    <source>
        <dbReference type="HAMAP-Rule" id="MF_01139"/>
    </source>
</evidence>
<feature type="binding site" evidence="2">
    <location>
        <begin position="203"/>
        <end position="205"/>
    </location>
    <ligand>
        <name>substrate</name>
    </ligand>
</feature>
<dbReference type="InterPro" id="IPR018520">
    <property type="entry name" value="UPP_synth-like_CS"/>
</dbReference>
<proteinExistence type="inferred from homology"/>
<gene>
    <name evidence="3" type="ORF">FNW02_29185</name>
</gene>
<feature type="binding site" evidence="2">
    <location>
        <position position="42"/>
    </location>
    <ligand>
        <name>substrate</name>
    </ligand>
</feature>
<comment type="function">
    <text evidence="2">Catalyzes the condensation of isopentenyl diphosphate (IPP) with allylic pyrophosphates generating different type of terpenoids.</text>
</comment>
<dbReference type="Pfam" id="PF01255">
    <property type="entry name" value="Prenyltransf"/>
    <property type="match status" value="1"/>
</dbReference>
<comment type="cofactor">
    <cofactor evidence="2">
        <name>Mg(2+)</name>
        <dbReference type="ChEBI" id="CHEBI:18420"/>
    </cofactor>
    <text evidence="2">Binds 2 magnesium ions per subunit.</text>
</comment>
<feature type="binding site" evidence="2">
    <location>
        <begin position="74"/>
        <end position="76"/>
    </location>
    <ligand>
        <name>substrate</name>
    </ligand>
</feature>
<dbReference type="GO" id="GO:0016094">
    <property type="term" value="P:polyprenol biosynthetic process"/>
    <property type="evidence" value="ECO:0007669"/>
    <property type="project" value="TreeGrafter"/>
</dbReference>
<keyword evidence="2" id="KW-0460">Magnesium</keyword>